<feature type="region of interest" description="Disordered" evidence="1">
    <location>
        <begin position="64"/>
        <end position="275"/>
    </location>
</feature>
<comment type="caution">
    <text evidence="2">The sequence shown here is derived from an EMBL/GenBank/DDBJ whole genome shotgun (WGS) entry which is preliminary data.</text>
</comment>
<feature type="compositionally biased region" description="Basic residues" evidence="1">
    <location>
        <begin position="228"/>
        <end position="243"/>
    </location>
</feature>
<feature type="region of interest" description="Disordered" evidence="1">
    <location>
        <begin position="20"/>
        <end position="52"/>
    </location>
</feature>
<feature type="compositionally biased region" description="Basic and acidic residues" evidence="1">
    <location>
        <begin position="191"/>
        <end position="203"/>
    </location>
</feature>
<feature type="compositionally biased region" description="Basic and acidic residues" evidence="1">
    <location>
        <begin position="81"/>
        <end position="105"/>
    </location>
</feature>
<dbReference type="EMBL" id="VSSQ01034719">
    <property type="protein sequence ID" value="MPM86750.1"/>
    <property type="molecule type" value="Genomic_DNA"/>
</dbReference>
<evidence type="ECO:0000313" key="2">
    <source>
        <dbReference type="EMBL" id="MPM86750.1"/>
    </source>
</evidence>
<gene>
    <name evidence="2" type="ORF">SDC9_133841</name>
</gene>
<feature type="compositionally biased region" description="Gly residues" evidence="1">
    <location>
        <begin position="114"/>
        <end position="123"/>
    </location>
</feature>
<organism evidence="2">
    <name type="scientific">bioreactor metagenome</name>
    <dbReference type="NCBI Taxonomy" id="1076179"/>
    <lineage>
        <taxon>unclassified sequences</taxon>
        <taxon>metagenomes</taxon>
        <taxon>ecological metagenomes</taxon>
    </lineage>
</organism>
<sequence>MGARPGGQRRRGAGAVLLPLVLRRRPAPGPGGGPAGGLRRVDARPGQRRQPALPVRLLGAHHRLLVPAGRAQPAARRQPRCRADRPAGDELRRPGNARRAADAGRGRAQLLVGRRGGGGTAGGRRGRCRGAGAARRPHQVRPGAVPLLAARGDGGAHPGLRLPPLGGHGEGRRLPAGGAGARFRRGAGMAPDRDDGRRRDDGAGRLPGAAPARHQAPAGVRHGLPARLPRRAARLGHQSRCRRRAGDAGGPRRVQVHPVPHRRHHRPLDRHPRPA</sequence>
<feature type="compositionally biased region" description="Low complexity" evidence="1">
    <location>
        <begin position="67"/>
        <end position="76"/>
    </location>
</feature>
<proteinExistence type="predicted"/>
<protein>
    <submittedName>
        <fullName evidence="2">Uncharacterized protein</fullName>
    </submittedName>
</protein>
<accession>A0A645DBC2</accession>
<evidence type="ECO:0000256" key="1">
    <source>
        <dbReference type="SAM" id="MobiDB-lite"/>
    </source>
</evidence>
<reference evidence="2" key="1">
    <citation type="submission" date="2019-08" db="EMBL/GenBank/DDBJ databases">
        <authorList>
            <person name="Kucharzyk K."/>
            <person name="Murdoch R.W."/>
            <person name="Higgins S."/>
            <person name="Loffler F."/>
        </authorList>
    </citation>
    <scope>NUCLEOTIDE SEQUENCE</scope>
</reference>
<feature type="compositionally biased region" description="Low complexity" evidence="1">
    <location>
        <begin position="204"/>
        <end position="213"/>
    </location>
</feature>
<dbReference type="AlphaFoldDB" id="A0A645DBC2"/>
<name>A0A645DBC2_9ZZZZ</name>
<feature type="compositionally biased region" description="Basic residues" evidence="1">
    <location>
        <begin position="259"/>
        <end position="268"/>
    </location>
</feature>